<name>A0A369TGX5_9PROT</name>
<keyword evidence="5" id="KW-1185">Reference proteome</keyword>
<accession>A0A369TGX5</accession>
<proteinExistence type="predicted"/>
<feature type="domain" description="Surface antigen" evidence="3">
    <location>
        <begin position="108"/>
        <end position="184"/>
    </location>
</feature>
<dbReference type="InterPro" id="IPR032635">
    <property type="entry name" value="Anti_2"/>
</dbReference>
<dbReference type="Pfam" id="PF16998">
    <property type="entry name" value="17kDa_Anti_2"/>
    <property type="match status" value="1"/>
</dbReference>
<organism evidence="4 5">
    <name type="scientific">Ferruginivarius sediminum</name>
    <dbReference type="NCBI Taxonomy" id="2661937"/>
    <lineage>
        <taxon>Bacteria</taxon>
        <taxon>Pseudomonadati</taxon>
        <taxon>Pseudomonadota</taxon>
        <taxon>Alphaproteobacteria</taxon>
        <taxon>Rhodospirillales</taxon>
        <taxon>Rhodospirillaceae</taxon>
        <taxon>Ferruginivarius</taxon>
    </lineage>
</organism>
<protein>
    <submittedName>
        <fullName evidence="4">Glycine zipper 2TM domain-containing protein</fullName>
    </submittedName>
</protein>
<evidence type="ECO:0000313" key="4">
    <source>
        <dbReference type="EMBL" id="RDD62166.1"/>
    </source>
</evidence>
<dbReference type="Pfam" id="PF13488">
    <property type="entry name" value="Gly-zipper_Omp"/>
    <property type="match status" value="1"/>
</dbReference>
<dbReference type="Proteomes" id="UP000253941">
    <property type="component" value="Unassembled WGS sequence"/>
</dbReference>
<evidence type="ECO:0000313" key="5">
    <source>
        <dbReference type="Proteomes" id="UP000253941"/>
    </source>
</evidence>
<reference evidence="4 5" key="1">
    <citation type="submission" date="2018-07" db="EMBL/GenBank/DDBJ databases">
        <title>Venubactetium sediminum gen. nov., sp. nov., isolated from a marine solar saltern.</title>
        <authorList>
            <person name="Wang S."/>
        </authorList>
    </citation>
    <scope>NUCLEOTIDE SEQUENCE [LARGE SCALE GENOMIC DNA]</scope>
    <source>
        <strain evidence="4 5">WD2A32</strain>
    </source>
</reference>
<feature type="compositionally biased region" description="Basic residues" evidence="1">
    <location>
        <begin position="19"/>
        <end position="32"/>
    </location>
</feature>
<sequence length="185" mass="19679">MGVTHAQAEPPPWAPAHGYRAKHGHKHKHKGRRGGDRYYDDRTQVDRTFGILDGNCNRELLGQVLGGAAGAAVGSQVGSGSGTTAAIVGGAIIGALIGGQIGRQMDQVDQNCVGQVLEHAETGQTVNWQNPDDGGQYSVTPRETYQRGDGRYCREYTAKARVGGDSQTVYGTACRQPDGSWELIS</sequence>
<evidence type="ECO:0000259" key="2">
    <source>
        <dbReference type="Pfam" id="PF13488"/>
    </source>
</evidence>
<comment type="caution">
    <text evidence="4">The sequence shown here is derived from an EMBL/GenBank/DDBJ whole genome shotgun (WGS) entry which is preliminary data.</text>
</comment>
<dbReference type="AlphaFoldDB" id="A0A369TGX5"/>
<gene>
    <name evidence="4" type="ORF">DRB17_09180</name>
</gene>
<dbReference type="InterPro" id="IPR039567">
    <property type="entry name" value="Gly-zipper"/>
</dbReference>
<feature type="domain" description="Glycine zipper" evidence="2">
    <location>
        <begin position="62"/>
        <end position="107"/>
    </location>
</feature>
<dbReference type="EMBL" id="QPMH01000007">
    <property type="protein sequence ID" value="RDD62166.1"/>
    <property type="molecule type" value="Genomic_DNA"/>
</dbReference>
<evidence type="ECO:0000259" key="3">
    <source>
        <dbReference type="Pfam" id="PF16998"/>
    </source>
</evidence>
<evidence type="ECO:0000256" key="1">
    <source>
        <dbReference type="SAM" id="MobiDB-lite"/>
    </source>
</evidence>
<feature type="region of interest" description="Disordered" evidence="1">
    <location>
        <begin position="1"/>
        <end position="39"/>
    </location>
</feature>